<evidence type="ECO:0000259" key="2">
    <source>
        <dbReference type="PROSITE" id="PS50110"/>
    </source>
</evidence>
<evidence type="ECO:0000256" key="1">
    <source>
        <dbReference type="PROSITE-ProRule" id="PRU00169"/>
    </source>
</evidence>
<organism evidence="3 4">
    <name type="scientific">Teichococcus vastitatis</name>
    <dbReference type="NCBI Taxonomy" id="2307076"/>
    <lineage>
        <taxon>Bacteria</taxon>
        <taxon>Pseudomonadati</taxon>
        <taxon>Pseudomonadota</taxon>
        <taxon>Alphaproteobacteria</taxon>
        <taxon>Acetobacterales</taxon>
        <taxon>Roseomonadaceae</taxon>
        <taxon>Roseomonas</taxon>
    </lineage>
</organism>
<dbReference type="Proteomes" id="UP001201985">
    <property type="component" value="Unassembled WGS sequence"/>
</dbReference>
<feature type="modified residue" description="4-aspartylphosphate" evidence="1">
    <location>
        <position position="24"/>
    </location>
</feature>
<sequence length="123" mass="12839">MPLATSSTVPEAGRCGRYDVLVTDLAMPGLDGLALLRARPGLPALLVTGYAGDAETERFTAAAAEGPLLLLHKPVSPDGLASLLQHARAKSEFRLPSVRPSTTRCRESRPTPGGCTALFEANG</sequence>
<evidence type="ECO:0000313" key="4">
    <source>
        <dbReference type="Proteomes" id="UP001201985"/>
    </source>
</evidence>
<dbReference type="Gene3D" id="3.40.50.2300">
    <property type="match status" value="1"/>
</dbReference>
<dbReference type="EMBL" id="JALBUU010000034">
    <property type="protein sequence ID" value="MCI0755509.1"/>
    <property type="molecule type" value="Genomic_DNA"/>
</dbReference>
<reference evidence="3 4" key="1">
    <citation type="submission" date="2022-03" db="EMBL/GenBank/DDBJ databases">
        <title>Complete genome analysis of Roseomonas KG 17.1 : a prolific producer of plant growth promoters.</title>
        <authorList>
            <person name="Saadouli I."/>
            <person name="Najjari A."/>
            <person name="Mosbah A."/>
            <person name="Ouzari H.I."/>
        </authorList>
    </citation>
    <scope>NUCLEOTIDE SEQUENCE [LARGE SCALE GENOMIC DNA]</scope>
    <source>
        <strain evidence="3 4">KG17-1</strain>
    </source>
</reference>
<gene>
    <name evidence="3" type="ORF">MON41_17480</name>
</gene>
<protein>
    <recommendedName>
        <fullName evidence="2">Response regulatory domain-containing protein</fullName>
    </recommendedName>
</protein>
<dbReference type="RefSeq" id="WP_162306233.1">
    <property type="nucleotide sequence ID" value="NZ_JALBUU010000034.1"/>
</dbReference>
<accession>A0ABS9W898</accession>
<proteinExistence type="predicted"/>
<dbReference type="InterPro" id="IPR001789">
    <property type="entry name" value="Sig_transdc_resp-reg_receiver"/>
</dbReference>
<dbReference type="InterPro" id="IPR011006">
    <property type="entry name" value="CheY-like_superfamily"/>
</dbReference>
<evidence type="ECO:0000313" key="3">
    <source>
        <dbReference type="EMBL" id="MCI0755509.1"/>
    </source>
</evidence>
<keyword evidence="4" id="KW-1185">Reference proteome</keyword>
<feature type="domain" description="Response regulatory" evidence="2">
    <location>
        <begin position="1"/>
        <end position="88"/>
    </location>
</feature>
<comment type="caution">
    <text evidence="3">The sequence shown here is derived from an EMBL/GenBank/DDBJ whole genome shotgun (WGS) entry which is preliminary data.</text>
</comment>
<dbReference type="SUPFAM" id="SSF52172">
    <property type="entry name" value="CheY-like"/>
    <property type="match status" value="1"/>
</dbReference>
<dbReference type="PROSITE" id="PS50110">
    <property type="entry name" value="RESPONSE_REGULATORY"/>
    <property type="match status" value="1"/>
</dbReference>
<keyword evidence="1" id="KW-0597">Phosphoprotein</keyword>
<name>A0ABS9W898_9PROT</name>